<gene>
    <name evidence="1" type="ORF">SAMN06893097_104247</name>
</gene>
<reference evidence="1 2" key="1">
    <citation type="submission" date="2017-09" db="EMBL/GenBank/DDBJ databases">
        <authorList>
            <person name="Ehlers B."/>
            <person name="Leendertz F.H."/>
        </authorList>
    </citation>
    <scope>NUCLEOTIDE SEQUENCE [LARGE SCALE GENOMIC DNA]</scope>
    <source>
        <strain evidence="1 2">DSM 46844</strain>
    </source>
</reference>
<dbReference type="AlphaFoldDB" id="A0A285EBM9"/>
<dbReference type="EMBL" id="OBDO01000004">
    <property type="protein sequence ID" value="SNX96532.1"/>
    <property type="molecule type" value="Genomic_DNA"/>
</dbReference>
<evidence type="ECO:0000313" key="2">
    <source>
        <dbReference type="Proteomes" id="UP000219514"/>
    </source>
</evidence>
<dbReference type="RefSeq" id="WP_260180057.1">
    <property type="nucleotide sequence ID" value="NZ_JACHXB010000002.1"/>
</dbReference>
<protein>
    <submittedName>
        <fullName evidence="1">Uncharacterized protein</fullName>
    </submittedName>
</protein>
<proteinExistence type="predicted"/>
<keyword evidence="2" id="KW-1185">Reference proteome</keyword>
<accession>A0A285EBM9</accession>
<name>A0A285EBM9_9ACTN</name>
<dbReference type="Proteomes" id="UP000219514">
    <property type="component" value="Unassembled WGS sequence"/>
</dbReference>
<sequence>MTTADADPLPAATPDTFSSTNLAILAVWVGLVAEGSTAAADA</sequence>
<evidence type="ECO:0000313" key="1">
    <source>
        <dbReference type="EMBL" id="SNX96532.1"/>
    </source>
</evidence>
<organism evidence="1 2">
    <name type="scientific">Geodermatophilus sabuli</name>
    <dbReference type="NCBI Taxonomy" id="1564158"/>
    <lineage>
        <taxon>Bacteria</taxon>
        <taxon>Bacillati</taxon>
        <taxon>Actinomycetota</taxon>
        <taxon>Actinomycetes</taxon>
        <taxon>Geodermatophilales</taxon>
        <taxon>Geodermatophilaceae</taxon>
        <taxon>Geodermatophilus</taxon>
    </lineage>
</organism>